<feature type="domain" description="ABC transmembrane type-1" evidence="11">
    <location>
        <begin position="69"/>
        <end position="345"/>
    </location>
</feature>
<dbReference type="InterPro" id="IPR003439">
    <property type="entry name" value="ABC_transporter-like_ATP-bd"/>
</dbReference>
<dbReference type="InterPro" id="IPR039421">
    <property type="entry name" value="Type_1_exporter"/>
</dbReference>
<dbReference type="CDD" id="cd18577">
    <property type="entry name" value="ABC_6TM_Pgp_ABCB1_D1_like"/>
    <property type="match status" value="1"/>
</dbReference>
<keyword evidence="7 9" id="KW-1133">Transmembrane helix</keyword>
<dbReference type="Pfam" id="PF00664">
    <property type="entry name" value="ABC_membrane"/>
    <property type="match status" value="2"/>
</dbReference>
<evidence type="ECO:0000259" key="11">
    <source>
        <dbReference type="PROSITE" id="PS50929"/>
    </source>
</evidence>
<dbReference type="GO" id="GO:0090374">
    <property type="term" value="P:oligopeptide export from mitochondrion"/>
    <property type="evidence" value="ECO:0007669"/>
    <property type="project" value="TreeGrafter"/>
</dbReference>
<dbReference type="PROSITE" id="PS50929">
    <property type="entry name" value="ABC_TM1F"/>
    <property type="match status" value="2"/>
</dbReference>
<evidence type="ECO:0000259" key="10">
    <source>
        <dbReference type="PROSITE" id="PS50893"/>
    </source>
</evidence>
<feature type="domain" description="ABC transporter" evidence="10">
    <location>
        <begin position="383"/>
        <end position="623"/>
    </location>
</feature>
<dbReference type="FunFam" id="3.40.50.300:FF:000913">
    <property type="entry name" value="ABC multidrug transporter SitT"/>
    <property type="match status" value="1"/>
</dbReference>
<evidence type="ECO:0000313" key="12">
    <source>
        <dbReference type="Proteomes" id="UP000504637"/>
    </source>
</evidence>
<feature type="transmembrane region" description="Helical" evidence="9">
    <location>
        <begin position="319"/>
        <end position="340"/>
    </location>
</feature>
<dbReference type="InterPro" id="IPR017871">
    <property type="entry name" value="ABC_transporter-like_CS"/>
</dbReference>
<dbReference type="PROSITE" id="PS50893">
    <property type="entry name" value="ABC_TRANSPORTER_2"/>
    <property type="match status" value="2"/>
</dbReference>
<dbReference type="SUPFAM" id="SSF52540">
    <property type="entry name" value="P-loop containing nucleoside triphosphate hydrolases"/>
    <property type="match status" value="2"/>
</dbReference>
<evidence type="ECO:0000256" key="3">
    <source>
        <dbReference type="ARBA" id="ARBA00022448"/>
    </source>
</evidence>
<gene>
    <name evidence="13" type="ORF">K489DRAFT_360553</name>
</gene>
<reference evidence="13" key="1">
    <citation type="submission" date="2020-01" db="EMBL/GenBank/DDBJ databases">
        <authorList>
            <consortium name="DOE Joint Genome Institute"/>
            <person name="Haridas S."/>
            <person name="Albert R."/>
            <person name="Binder M."/>
            <person name="Bloem J."/>
            <person name="Labutti K."/>
            <person name="Salamov A."/>
            <person name="Andreopoulos B."/>
            <person name="Baker S.E."/>
            <person name="Barry K."/>
            <person name="Bills G."/>
            <person name="Bluhm B.H."/>
            <person name="Cannon C."/>
            <person name="Castanera R."/>
            <person name="Culley D.E."/>
            <person name="Daum C."/>
            <person name="Ezra D."/>
            <person name="Gonzalez J.B."/>
            <person name="Henrissat B."/>
            <person name="Kuo A."/>
            <person name="Liang C."/>
            <person name="Lipzen A."/>
            <person name="Lutzoni F."/>
            <person name="Magnuson J."/>
            <person name="Mondo S."/>
            <person name="Nolan M."/>
            <person name="Ohm R."/>
            <person name="Pangilinan J."/>
            <person name="Park H.-J."/>
            <person name="Ramirez L."/>
            <person name="Alfaro M."/>
            <person name="Sun H."/>
            <person name="Tritt A."/>
            <person name="Yoshinaga Y."/>
            <person name="Zwiers L.-H."/>
            <person name="Turgeon B.G."/>
            <person name="Goodwin S.B."/>
            <person name="Spatafora J.W."/>
            <person name="Crous P.W."/>
            <person name="Grigoriev I.V."/>
        </authorList>
    </citation>
    <scope>NUCLEOTIDE SEQUENCE</scope>
    <source>
        <strain evidence="13">CBS 342.82</strain>
    </source>
</reference>
<dbReference type="GO" id="GO:0005524">
    <property type="term" value="F:ATP binding"/>
    <property type="evidence" value="ECO:0007669"/>
    <property type="project" value="UniProtKB-KW"/>
</dbReference>
<comment type="subcellular location">
    <subcellularLocation>
        <location evidence="1">Membrane</location>
        <topology evidence="1">Multi-pass membrane protein</topology>
    </subcellularLocation>
</comment>
<dbReference type="AlphaFoldDB" id="A0A6J3M197"/>
<evidence type="ECO:0000256" key="6">
    <source>
        <dbReference type="ARBA" id="ARBA00022840"/>
    </source>
</evidence>
<keyword evidence="6" id="KW-0067">ATP-binding</keyword>
<dbReference type="InterPro" id="IPR036640">
    <property type="entry name" value="ABC1_TM_sf"/>
</dbReference>
<protein>
    <submittedName>
        <fullName evidence="13">ABC transporter</fullName>
    </submittedName>
</protein>
<dbReference type="CDD" id="cd18578">
    <property type="entry name" value="ABC_6TM_Pgp_ABCB1_D2_like"/>
    <property type="match status" value="1"/>
</dbReference>
<feature type="transmembrane region" description="Helical" evidence="9">
    <location>
        <begin position="108"/>
        <end position="128"/>
    </location>
</feature>
<evidence type="ECO:0000256" key="9">
    <source>
        <dbReference type="SAM" id="Phobius"/>
    </source>
</evidence>
<keyword evidence="4 9" id="KW-0812">Transmembrane</keyword>
<reference evidence="13" key="2">
    <citation type="submission" date="2020-04" db="EMBL/GenBank/DDBJ databases">
        <authorList>
            <consortium name="NCBI Genome Project"/>
        </authorList>
    </citation>
    <scope>NUCLEOTIDE SEQUENCE</scope>
    <source>
        <strain evidence="13">CBS 342.82</strain>
    </source>
</reference>
<accession>A0A6J3M197</accession>
<evidence type="ECO:0000256" key="2">
    <source>
        <dbReference type="ARBA" id="ARBA00007577"/>
    </source>
</evidence>
<evidence type="ECO:0000256" key="8">
    <source>
        <dbReference type="ARBA" id="ARBA00023136"/>
    </source>
</evidence>
<dbReference type="Pfam" id="PF00005">
    <property type="entry name" value="ABC_tran"/>
    <property type="match status" value="2"/>
</dbReference>
<dbReference type="GO" id="GO:0015421">
    <property type="term" value="F:ABC-type oligopeptide transporter activity"/>
    <property type="evidence" value="ECO:0007669"/>
    <property type="project" value="TreeGrafter"/>
</dbReference>
<dbReference type="InterPro" id="IPR027417">
    <property type="entry name" value="P-loop_NTPase"/>
</dbReference>
<feature type="transmembrane region" description="Helical" evidence="9">
    <location>
        <begin position="841"/>
        <end position="860"/>
    </location>
</feature>
<dbReference type="FunFam" id="3.40.50.300:FF:000604">
    <property type="entry name" value="ABC transporter B family member 28"/>
    <property type="match status" value="1"/>
</dbReference>
<organism evidence="13">
    <name type="scientific">Dissoconium aciculare CBS 342.82</name>
    <dbReference type="NCBI Taxonomy" id="1314786"/>
    <lineage>
        <taxon>Eukaryota</taxon>
        <taxon>Fungi</taxon>
        <taxon>Dikarya</taxon>
        <taxon>Ascomycota</taxon>
        <taxon>Pezizomycotina</taxon>
        <taxon>Dothideomycetes</taxon>
        <taxon>Dothideomycetidae</taxon>
        <taxon>Mycosphaerellales</taxon>
        <taxon>Dissoconiaceae</taxon>
        <taxon>Dissoconium</taxon>
    </lineage>
</organism>
<dbReference type="Gene3D" id="1.20.1560.10">
    <property type="entry name" value="ABC transporter type 1, transmembrane domain"/>
    <property type="match status" value="1"/>
</dbReference>
<sequence>MDTVSTLGNQKAQNDFASVSGPQQRPGKVYEFPSQAFRRLAGLNPFKTTYFSLYDSLDSIFDRAVAWSGVLFAIAAGVPLPLIGLIFGKIINQFPPTEADIETRITQLIGVAIAYFGVTALYATAFGITSEKVSVRLRERLLNCLLHLDQAYLDTHDLDVNSLISEKIDVIQAGTSEKVGIFIQSMSYFVAAFTVGFILDARLTGILLASAIPAISLAFFLLSPLITKFSRATAAKNEEANSIVENSLRAVRVVQAYDMIAAICKQHSICVGESSKLAVKKAMMSALQTGLIFFIAYSANGLAFFLGSQQLDGGNAGTVYAVVFLIIDASFVVGQFAPFLEIFTRAAAARSDIQDLFDAQTASTSAGVSTRSNLKPDLRGRDVHFQNIQFSYPARPAVKALNNLSLSLKAGKFTALVGTSGGGKSTMVSLLLGAYDFEGSIMIGEDELRSIDGLHRRSQFAVLEQECILFSGTVFENICHGLIGQDLSEEEKRVRCDEAVKDAAVDFLHLLPDGLNTRISNEVQLSGGQKQRICLARALIKKPALLILDEPTSALDARSEVLVMDSVKKATAAGTTVIMVAHRLSTVLDADHIIVMGEGRVLEEGTPEELSQSPSVFSKLLKTQNTNFMSRNPSLESTETLFTKSSEIENELDTKLQKIASAPDADLEEQKVAPPMGLWTLTRRIGAMIKPQFWIVLIGILGSIAAGGILLGESVIFGSLVELLNEVSTTVDRNRTDFYCLLFFILGCIAFVAYISSGTAFGVTSTKLTSSIRVRTLHRLLHLDISWFSQQDHSVHDLMAAFTKDPGDLSSLSGIALGTIFTVITSVFGGIILAHVVAWKIAIVLLAAVPIMVVAGFLRLRTLTLSEIRHREAYKGANTLAAEACRSRKTVAALGMEERLLEDYRAALNKPLKAIRRFTIVSSFLLAFCLAISYFVYALAYWWGSKQVREGNYSTRQFFTVLPALLFSAQAAGQLFSLSPEIARAKTAARSIFSLLEAKSTILEMDCDGEKTAVASSASTLRDVTINDKSKAYPKLQFDSVSLSYPGNRTKKALKKINMSIMTGQSVAFVGPSGGGKSSTIALIERFFDPTEGTVLLDGIDIREMDVRNLRKTMGLVAQEPDLFPGTISYNVSLGAAPGTTVTQDAIEAACRKCGLHDFIISLPDGYNTPCGSGGTSKLSGGQKQRLAIARALVRDPPILLLDEPTSALDAHSEAHVQAALTEAARGRTTIIVAHRLASVTRADRIFVFDEGRVIAGGTHQQLMQKCGLYAGMAKAQSLA</sequence>
<dbReference type="GO" id="GO:0005743">
    <property type="term" value="C:mitochondrial inner membrane"/>
    <property type="evidence" value="ECO:0007669"/>
    <property type="project" value="TreeGrafter"/>
</dbReference>
<feature type="transmembrane region" description="Helical" evidence="9">
    <location>
        <begin position="814"/>
        <end position="835"/>
    </location>
</feature>
<reference evidence="13" key="3">
    <citation type="submission" date="2025-08" db="UniProtKB">
        <authorList>
            <consortium name="RefSeq"/>
        </authorList>
    </citation>
    <scope>IDENTIFICATION</scope>
    <source>
        <strain evidence="13">CBS 342.82</strain>
    </source>
</reference>
<evidence type="ECO:0000256" key="5">
    <source>
        <dbReference type="ARBA" id="ARBA00022741"/>
    </source>
</evidence>
<proteinExistence type="inferred from homology"/>
<feature type="transmembrane region" description="Helical" evidence="9">
    <location>
        <begin position="64"/>
        <end position="88"/>
    </location>
</feature>
<feature type="domain" description="ABC transporter" evidence="10">
    <location>
        <begin position="1036"/>
        <end position="1276"/>
    </location>
</feature>
<dbReference type="SMART" id="SM00382">
    <property type="entry name" value="AAA"/>
    <property type="match status" value="2"/>
</dbReference>
<dbReference type="Proteomes" id="UP000504637">
    <property type="component" value="Unplaced"/>
</dbReference>
<dbReference type="PANTHER" id="PTHR43394">
    <property type="entry name" value="ATP-DEPENDENT PERMEASE MDL1, MITOCHONDRIAL"/>
    <property type="match status" value="1"/>
</dbReference>
<feature type="transmembrane region" description="Helical" evidence="9">
    <location>
        <begin position="693"/>
        <end position="721"/>
    </location>
</feature>
<keyword evidence="5" id="KW-0547">Nucleotide-binding</keyword>
<dbReference type="Gene3D" id="3.40.50.300">
    <property type="entry name" value="P-loop containing nucleotide triphosphate hydrolases"/>
    <property type="match status" value="2"/>
</dbReference>
<dbReference type="OrthoDB" id="6500128at2759"/>
<evidence type="ECO:0000256" key="4">
    <source>
        <dbReference type="ARBA" id="ARBA00022692"/>
    </source>
</evidence>
<name>A0A6J3M197_9PEZI</name>
<keyword evidence="12" id="KW-1185">Reference proteome</keyword>
<dbReference type="PANTHER" id="PTHR43394:SF18">
    <property type="entry name" value="ABC TRANSPORTER B FAMILY MEMBER 11-LIKE"/>
    <property type="match status" value="1"/>
</dbReference>
<keyword evidence="3" id="KW-0813">Transport</keyword>
<feature type="transmembrane region" description="Helical" evidence="9">
    <location>
        <begin position="741"/>
        <end position="763"/>
    </location>
</feature>
<feature type="transmembrane region" description="Helical" evidence="9">
    <location>
        <begin position="918"/>
        <end position="943"/>
    </location>
</feature>
<evidence type="ECO:0000313" key="13">
    <source>
        <dbReference type="RefSeq" id="XP_033458310.1"/>
    </source>
</evidence>
<feature type="domain" description="ABC transmembrane type-1" evidence="11">
    <location>
        <begin position="697"/>
        <end position="984"/>
    </location>
</feature>
<dbReference type="PROSITE" id="PS00211">
    <property type="entry name" value="ABC_TRANSPORTER_1"/>
    <property type="match status" value="2"/>
</dbReference>
<comment type="similarity">
    <text evidence="2">Belongs to the ABC transporter superfamily. ABCB family. Multidrug resistance exporter (TC 3.A.1.201) subfamily.</text>
</comment>
<dbReference type="SUPFAM" id="SSF90123">
    <property type="entry name" value="ABC transporter transmembrane region"/>
    <property type="match status" value="2"/>
</dbReference>
<feature type="transmembrane region" description="Helical" evidence="9">
    <location>
        <begin position="286"/>
        <end position="307"/>
    </location>
</feature>
<feature type="transmembrane region" description="Helical" evidence="9">
    <location>
        <begin position="205"/>
        <end position="226"/>
    </location>
</feature>
<feature type="transmembrane region" description="Helical" evidence="9">
    <location>
        <begin position="179"/>
        <end position="199"/>
    </location>
</feature>
<dbReference type="InterPro" id="IPR011527">
    <property type="entry name" value="ABC1_TM_dom"/>
</dbReference>
<dbReference type="InterPro" id="IPR003593">
    <property type="entry name" value="AAA+_ATPase"/>
</dbReference>
<evidence type="ECO:0000256" key="1">
    <source>
        <dbReference type="ARBA" id="ARBA00004141"/>
    </source>
</evidence>
<dbReference type="GeneID" id="54360418"/>
<dbReference type="GO" id="GO:0016887">
    <property type="term" value="F:ATP hydrolysis activity"/>
    <property type="evidence" value="ECO:0007669"/>
    <property type="project" value="InterPro"/>
</dbReference>
<dbReference type="RefSeq" id="XP_033458310.1">
    <property type="nucleotide sequence ID" value="XM_033602618.1"/>
</dbReference>
<keyword evidence="8 9" id="KW-0472">Membrane</keyword>
<evidence type="ECO:0000256" key="7">
    <source>
        <dbReference type="ARBA" id="ARBA00022989"/>
    </source>
</evidence>